<proteinExistence type="predicted"/>
<dbReference type="OrthoDB" id="1723222at2759"/>
<keyword evidence="1" id="KW-1133">Transmembrane helix</keyword>
<accession>A0A371H3Y2</accession>
<keyword evidence="1" id="KW-0472">Membrane</keyword>
<dbReference type="Proteomes" id="UP000257109">
    <property type="component" value="Unassembled WGS sequence"/>
</dbReference>
<keyword evidence="1" id="KW-0812">Transmembrane</keyword>
<dbReference type="AlphaFoldDB" id="A0A371H3Y2"/>
<sequence length="333" mass="38945">MKKCNLSFDQACKERKLQLALLGGLCELQDLQSEGETLPCNMILRKEFKVNQKVLLFHYRLKLIVSKLHSKWDEPFVITNVFSYGTIEIKNEATNKIFKVNEHQVKPFHKSLTMVESDVEDLSLVKPTLCKYLYIERVLIPLPFCVVKSNTKIYNFPFTSVTQFELFQGQKSSSSYDLSTLLFNSHYDVYVLCKPYLTFFTIKSLHKVLASAYTLLGLSLYILAQFWDFVVRHFWRPLTLGLRGILDHKFRLYSLFYDDFHGWLGSFINSRFYDYALQDCVLERFDIAQQNIHKKHPIASNINKHRGPQIKNPKPPLGSFFLFLQHLFRGSSP</sequence>
<reference evidence="2" key="1">
    <citation type="submission" date="2018-05" db="EMBL/GenBank/DDBJ databases">
        <title>Draft genome of Mucuna pruriens seed.</title>
        <authorList>
            <person name="Nnadi N.E."/>
            <person name="Vos R."/>
            <person name="Hasami M.H."/>
            <person name="Devisetty U.K."/>
            <person name="Aguiy J.C."/>
        </authorList>
    </citation>
    <scope>NUCLEOTIDE SEQUENCE [LARGE SCALE GENOMIC DNA]</scope>
    <source>
        <strain evidence="2">JCA_2017</strain>
    </source>
</reference>
<evidence type="ECO:0000313" key="2">
    <source>
        <dbReference type="EMBL" id="RDX97501.1"/>
    </source>
</evidence>
<comment type="caution">
    <text evidence="2">The sequence shown here is derived from an EMBL/GenBank/DDBJ whole genome shotgun (WGS) entry which is preliminary data.</text>
</comment>
<name>A0A371H3Y2_MUCPR</name>
<evidence type="ECO:0000313" key="3">
    <source>
        <dbReference type="Proteomes" id="UP000257109"/>
    </source>
</evidence>
<gene>
    <name evidence="2" type="ORF">CR513_19720</name>
</gene>
<evidence type="ECO:0000256" key="1">
    <source>
        <dbReference type="SAM" id="Phobius"/>
    </source>
</evidence>
<protein>
    <submittedName>
        <fullName evidence="2">Uncharacterized protein</fullName>
    </submittedName>
</protein>
<organism evidence="2 3">
    <name type="scientific">Mucuna pruriens</name>
    <name type="common">Velvet bean</name>
    <name type="synonym">Dolichos pruriens</name>
    <dbReference type="NCBI Taxonomy" id="157652"/>
    <lineage>
        <taxon>Eukaryota</taxon>
        <taxon>Viridiplantae</taxon>
        <taxon>Streptophyta</taxon>
        <taxon>Embryophyta</taxon>
        <taxon>Tracheophyta</taxon>
        <taxon>Spermatophyta</taxon>
        <taxon>Magnoliopsida</taxon>
        <taxon>eudicotyledons</taxon>
        <taxon>Gunneridae</taxon>
        <taxon>Pentapetalae</taxon>
        <taxon>rosids</taxon>
        <taxon>fabids</taxon>
        <taxon>Fabales</taxon>
        <taxon>Fabaceae</taxon>
        <taxon>Papilionoideae</taxon>
        <taxon>50 kb inversion clade</taxon>
        <taxon>NPAAA clade</taxon>
        <taxon>indigoferoid/millettioid clade</taxon>
        <taxon>Phaseoleae</taxon>
        <taxon>Mucuna</taxon>
    </lineage>
</organism>
<dbReference type="EMBL" id="QJKJ01003638">
    <property type="protein sequence ID" value="RDX97501.1"/>
    <property type="molecule type" value="Genomic_DNA"/>
</dbReference>
<feature type="non-terminal residue" evidence="2">
    <location>
        <position position="1"/>
    </location>
</feature>
<keyword evidence="3" id="KW-1185">Reference proteome</keyword>
<feature type="transmembrane region" description="Helical" evidence="1">
    <location>
        <begin position="208"/>
        <end position="227"/>
    </location>
</feature>